<keyword evidence="3" id="KW-1185">Reference proteome</keyword>
<feature type="region of interest" description="Disordered" evidence="1">
    <location>
        <begin position="53"/>
        <end position="78"/>
    </location>
</feature>
<evidence type="ECO:0000313" key="3">
    <source>
        <dbReference type="Proteomes" id="UP001206925"/>
    </source>
</evidence>
<accession>A0AAD5GMC4</accession>
<name>A0AAD5GMC4_AMBAR</name>
<protein>
    <submittedName>
        <fullName evidence="2">Uncharacterized protein</fullName>
    </submittedName>
</protein>
<gene>
    <name evidence="2" type="ORF">M8C21_017694</name>
</gene>
<dbReference type="Proteomes" id="UP001206925">
    <property type="component" value="Unassembled WGS sequence"/>
</dbReference>
<dbReference type="EMBL" id="JAMZMK010007015">
    <property type="protein sequence ID" value="KAI7746229.1"/>
    <property type="molecule type" value="Genomic_DNA"/>
</dbReference>
<dbReference type="AlphaFoldDB" id="A0AAD5GMC4"/>
<evidence type="ECO:0000313" key="2">
    <source>
        <dbReference type="EMBL" id="KAI7746229.1"/>
    </source>
</evidence>
<evidence type="ECO:0000256" key="1">
    <source>
        <dbReference type="SAM" id="MobiDB-lite"/>
    </source>
</evidence>
<proteinExistence type="predicted"/>
<comment type="caution">
    <text evidence="2">The sequence shown here is derived from an EMBL/GenBank/DDBJ whole genome shotgun (WGS) entry which is preliminary data.</text>
</comment>
<reference evidence="2" key="1">
    <citation type="submission" date="2022-06" db="EMBL/GenBank/DDBJ databases">
        <title>Uncovering the hologenomic basis of an extraordinary plant invasion.</title>
        <authorList>
            <person name="Bieker V.C."/>
            <person name="Martin M.D."/>
            <person name="Gilbert T."/>
            <person name="Hodgins K."/>
            <person name="Battlay P."/>
            <person name="Petersen B."/>
            <person name="Wilson J."/>
        </authorList>
    </citation>
    <scope>NUCLEOTIDE SEQUENCE</scope>
    <source>
        <strain evidence="2">AA19_3_7</strain>
        <tissue evidence="2">Leaf</tissue>
    </source>
</reference>
<sequence>MMDDQEQVIWQRMRRIQDTPEFLCQQTVRMCGNPMGCSDRVIEQWKDPNFQLRSHSQCPHHKRNGSRVSNQSNETKQYHDVNLTRKRRVWEIRNMEFKEITAPSVSCIVDRFSRSRKNPVVIRLNFATI</sequence>
<organism evidence="2 3">
    <name type="scientific">Ambrosia artemisiifolia</name>
    <name type="common">Common ragweed</name>
    <dbReference type="NCBI Taxonomy" id="4212"/>
    <lineage>
        <taxon>Eukaryota</taxon>
        <taxon>Viridiplantae</taxon>
        <taxon>Streptophyta</taxon>
        <taxon>Embryophyta</taxon>
        <taxon>Tracheophyta</taxon>
        <taxon>Spermatophyta</taxon>
        <taxon>Magnoliopsida</taxon>
        <taxon>eudicotyledons</taxon>
        <taxon>Gunneridae</taxon>
        <taxon>Pentapetalae</taxon>
        <taxon>asterids</taxon>
        <taxon>campanulids</taxon>
        <taxon>Asterales</taxon>
        <taxon>Asteraceae</taxon>
        <taxon>Asteroideae</taxon>
        <taxon>Heliantheae alliance</taxon>
        <taxon>Heliantheae</taxon>
        <taxon>Ambrosia</taxon>
    </lineage>
</organism>
<feature type="compositionally biased region" description="Polar residues" evidence="1">
    <location>
        <begin position="66"/>
        <end position="75"/>
    </location>
</feature>